<name>A0ABR1NX92_DIAER</name>
<evidence type="ECO:0000313" key="4">
    <source>
        <dbReference type="EMBL" id="KAK7718941.1"/>
    </source>
</evidence>
<dbReference type="InterPro" id="IPR036291">
    <property type="entry name" value="NAD(P)-bd_dom_sf"/>
</dbReference>
<dbReference type="Proteomes" id="UP001430848">
    <property type="component" value="Unassembled WGS sequence"/>
</dbReference>
<dbReference type="PROSITE" id="PS00061">
    <property type="entry name" value="ADH_SHORT"/>
    <property type="match status" value="1"/>
</dbReference>
<feature type="compositionally biased region" description="Acidic residues" evidence="3">
    <location>
        <begin position="239"/>
        <end position="262"/>
    </location>
</feature>
<dbReference type="PANTHER" id="PTHR42820:SF1">
    <property type="entry name" value="SHORT-CHAIN DEHYDROGENASE_REDUCTASE FAMILY PROTEIN"/>
    <property type="match status" value="1"/>
</dbReference>
<protein>
    <submittedName>
        <fullName evidence="4">Uncharacterized protein</fullName>
    </submittedName>
</protein>
<feature type="region of interest" description="Disordered" evidence="3">
    <location>
        <begin position="238"/>
        <end position="263"/>
    </location>
</feature>
<dbReference type="PRINTS" id="PR00080">
    <property type="entry name" value="SDRFAMILY"/>
</dbReference>
<keyword evidence="5" id="KW-1185">Reference proteome</keyword>
<proteinExistence type="inferred from homology"/>
<gene>
    <name evidence="4" type="ORF">SLS63_010354</name>
</gene>
<evidence type="ECO:0000256" key="2">
    <source>
        <dbReference type="RuleBase" id="RU000363"/>
    </source>
</evidence>
<dbReference type="InterPro" id="IPR020904">
    <property type="entry name" value="Sc_DH/Rdtase_CS"/>
</dbReference>
<evidence type="ECO:0000256" key="3">
    <source>
        <dbReference type="SAM" id="MobiDB-lite"/>
    </source>
</evidence>
<dbReference type="SUPFAM" id="SSF51735">
    <property type="entry name" value="NAD(P)-binding Rossmann-fold domains"/>
    <property type="match status" value="1"/>
</dbReference>
<evidence type="ECO:0000256" key="1">
    <source>
        <dbReference type="ARBA" id="ARBA00022857"/>
    </source>
</evidence>
<sequence>MADEVAVQKMVDHVVKGFGRIDYAVNSAGLGNISGAITPHLKLDAFTQTVDVNIKGAVYFVRALSAAMATQDELTHVSNGRHGSTTRSLGRGSIVLLGSVMSYIAGPGMLNYTTSKHAIIGVTKSAALQNVRINREAAEAADRVRKRLRSDVVCFGSSGFHGCILTLVTWSRDLIFFNADIREPRVNRLVTAAWAPKIRSLGIEITPQTGDEAEPDALVKALRRLPNLRDVYLVVSYDEPSDEDSESDYGDEDDQDEEEDEYDVTRIKPGLRWDSLFAVNCLAEVLLRRRSGPIAHPRDDFIQELLPGLAIAEAKMQGGAQVVFFEEHAAEVKEATAFLEKHWVDVISRHVYICARNIKVHWIL</sequence>
<dbReference type="PANTHER" id="PTHR42820">
    <property type="entry name" value="SHORT-CHAIN DEHYDROGENASE REDUCTASE"/>
    <property type="match status" value="1"/>
</dbReference>
<evidence type="ECO:0000313" key="5">
    <source>
        <dbReference type="Proteomes" id="UP001430848"/>
    </source>
</evidence>
<dbReference type="Gene3D" id="3.40.50.720">
    <property type="entry name" value="NAD(P)-binding Rossmann-like Domain"/>
    <property type="match status" value="1"/>
</dbReference>
<dbReference type="EMBL" id="JAKNSF020000085">
    <property type="protein sequence ID" value="KAK7718941.1"/>
    <property type="molecule type" value="Genomic_DNA"/>
</dbReference>
<dbReference type="Pfam" id="PF00106">
    <property type="entry name" value="adh_short"/>
    <property type="match status" value="1"/>
</dbReference>
<organism evidence="4 5">
    <name type="scientific">Diaporthe eres</name>
    <name type="common">Phomopsis oblonga</name>
    <dbReference type="NCBI Taxonomy" id="83184"/>
    <lineage>
        <taxon>Eukaryota</taxon>
        <taxon>Fungi</taxon>
        <taxon>Dikarya</taxon>
        <taxon>Ascomycota</taxon>
        <taxon>Pezizomycotina</taxon>
        <taxon>Sordariomycetes</taxon>
        <taxon>Sordariomycetidae</taxon>
        <taxon>Diaporthales</taxon>
        <taxon>Diaporthaceae</taxon>
        <taxon>Diaporthe</taxon>
        <taxon>Diaporthe eres species complex</taxon>
    </lineage>
</organism>
<dbReference type="PRINTS" id="PR00081">
    <property type="entry name" value="GDHRDH"/>
</dbReference>
<dbReference type="InterPro" id="IPR002347">
    <property type="entry name" value="SDR_fam"/>
</dbReference>
<accession>A0ABR1NX92</accession>
<dbReference type="CDD" id="cd05233">
    <property type="entry name" value="SDR_c"/>
    <property type="match status" value="1"/>
</dbReference>
<comment type="caution">
    <text evidence="4">The sequence shown here is derived from an EMBL/GenBank/DDBJ whole genome shotgun (WGS) entry which is preliminary data.</text>
</comment>
<comment type="similarity">
    <text evidence="2">Belongs to the short-chain dehydrogenases/reductases (SDR) family.</text>
</comment>
<reference evidence="4 5" key="1">
    <citation type="submission" date="2024-02" db="EMBL/GenBank/DDBJ databases">
        <title>De novo assembly and annotation of 12 fungi associated with fruit tree decline syndrome in Ontario, Canada.</title>
        <authorList>
            <person name="Sulman M."/>
            <person name="Ellouze W."/>
            <person name="Ilyukhin E."/>
        </authorList>
    </citation>
    <scope>NUCLEOTIDE SEQUENCE [LARGE SCALE GENOMIC DNA]</scope>
    <source>
        <strain evidence="4 5">M169</strain>
    </source>
</reference>
<keyword evidence="1" id="KW-0521">NADP</keyword>